<dbReference type="Proteomes" id="UP001148838">
    <property type="component" value="Unassembled WGS sequence"/>
</dbReference>
<gene>
    <name evidence="1" type="ORF">ANN_26045</name>
</gene>
<organism evidence="1 2">
    <name type="scientific">Periplaneta americana</name>
    <name type="common">American cockroach</name>
    <name type="synonym">Blatta americana</name>
    <dbReference type="NCBI Taxonomy" id="6978"/>
    <lineage>
        <taxon>Eukaryota</taxon>
        <taxon>Metazoa</taxon>
        <taxon>Ecdysozoa</taxon>
        <taxon>Arthropoda</taxon>
        <taxon>Hexapoda</taxon>
        <taxon>Insecta</taxon>
        <taxon>Pterygota</taxon>
        <taxon>Neoptera</taxon>
        <taxon>Polyneoptera</taxon>
        <taxon>Dictyoptera</taxon>
        <taxon>Blattodea</taxon>
        <taxon>Blattoidea</taxon>
        <taxon>Blattidae</taxon>
        <taxon>Blattinae</taxon>
        <taxon>Periplaneta</taxon>
    </lineage>
</organism>
<evidence type="ECO:0000313" key="1">
    <source>
        <dbReference type="EMBL" id="KAJ4429049.1"/>
    </source>
</evidence>
<protein>
    <recommendedName>
        <fullName evidence="3">Reverse transcriptase domain-containing protein</fullName>
    </recommendedName>
</protein>
<accession>A0ABQ8S5A0</accession>
<keyword evidence="2" id="KW-1185">Reference proteome</keyword>
<dbReference type="EMBL" id="JAJSOF020000036">
    <property type="protein sequence ID" value="KAJ4429049.1"/>
    <property type="molecule type" value="Genomic_DNA"/>
</dbReference>
<name>A0ABQ8S5A0_PERAM</name>
<proteinExistence type="predicted"/>
<reference evidence="1 2" key="1">
    <citation type="journal article" date="2022" name="Allergy">
        <title>Genome assembly and annotation of Periplaneta americana reveal a comprehensive cockroach allergen profile.</title>
        <authorList>
            <person name="Wang L."/>
            <person name="Xiong Q."/>
            <person name="Saelim N."/>
            <person name="Wang L."/>
            <person name="Nong W."/>
            <person name="Wan A.T."/>
            <person name="Shi M."/>
            <person name="Liu X."/>
            <person name="Cao Q."/>
            <person name="Hui J.H.L."/>
            <person name="Sookrung N."/>
            <person name="Leung T.F."/>
            <person name="Tungtrongchitr A."/>
            <person name="Tsui S.K.W."/>
        </authorList>
    </citation>
    <scope>NUCLEOTIDE SEQUENCE [LARGE SCALE GENOMIC DNA]</scope>
    <source>
        <strain evidence="1">PWHHKU_190912</strain>
    </source>
</reference>
<evidence type="ECO:0008006" key="3">
    <source>
        <dbReference type="Google" id="ProtNLM"/>
    </source>
</evidence>
<evidence type="ECO:0000313" key="2">
    <source>
        <dbReference type="Proteomes" id="UP001148838"/>
    </source>
</evidence>
<comment type="caution">
    <text evidence="1">The sequence shown here is derived from an EMBL/GenBank/DDBJ whole genome shotgun (WGS) entry which is preliminary data.</text>
</comment>
<dbReference type="PANTHER" id="PTHR19446">
    <property type="entry name" value="REVERSE TRANSCRIPTASES"/>
    <property type="match status" value="1"/>
</dbReference>
<sequence>MRTHTDGNRRLYRQLQQDVKNAINDFENRRRLRLATNLDTNVRDKPGTFWKTLKKLNGYQQPTYPLKEPEAYENDNPLTAAFTTHEVADAKQHTNNKAAGPDNIHNVLIRNYPDTAVEFLKAIYNANFCLGALPPRWKYAHVLLFPKPGKDLTNATNYRPIRLTATTWRRTTHSLTHKPGSDKELT</sequence>